<feature type="compositionally biased region" description="Basic and acidic residues" evidence="2">
    <location>
        <begin position="82"/>
        <end position="94"/>
    </location>
</feature>
<keyword evidence="6" id="KW-1185">Reference proteome</keyword>
<name>A0A2A2JG09_9BILA</name>
<evidence type="ECO:0000256" key="1">
    <source>
        <dbReference type="SAM" id="Coils"/>
    </source>
</evidence>
<dbReference type="SUPFAM" id="SSF48425">
    <property type="entry name" value="Sec7 domain"/>
    <property type="match status" value="1"/>
</dbReference>
<comment type="caution">
    <text evidence="5">The sequence shown here is derived from an EMBL/GenBank/DDBJ whole genome shotgun (WGS) entry which is preliminary data.</text>
</comment>
<dbReference type="STRING" id="2018661.A0A2A2JG09"/>
<evidence type="ECO:0000256" key="2">
    <source>
        <dbReference type="SAM" id="MobiDB-lite"/>
    </source>
</evidence>
<organism evidence="5 6">
    <name type="scientific">Diploscapter pachys</name>
    <dbReference type="NCBI Taxonomy" id="2018661"/>
    <lineage>
        <taxon>Eukaryota</taxon>
        <taxon>Metazoa</taxon>
        <taxon>Ecdysozoa</taxon>
        <taxon>Nematoda</taxon>
        <taxon>Chromadorea</taxon>
        <taxon>Rhabditida</taxon>
        <taxon>Rhabditina</taxon>
        <taxon>Rhabditomorpha</taxon>
        <taxon>Rhabditoidea</taxon>
        <taxon>Rhabditidae</taxon>
        <taxon>Diploscapter</taxon>
    </lineage>
</organism>
<proteinExistence type="predicted"/>
<dbReference type="FunFam" id="1.10.1000.11:FF:000002">
    <property type="entry name" value="Cytohesin 1"/>
    <property type="match status" value="1"/>
</dbReference>
<dbReference type="InterPro" id="IPR035999">
    <property type="entry name" value="Sec7_dom_sf"/>
</dbReference>
<dbReference type="Gene3D" id="1.10.220.20">
    <property type="match status" value="1"/>
</dbReference>
<evidence type="ECO:0000256" key="3">
    <source>
        <dbReference type="SAM" id="Phobius"/>
    </source>
</evidence>
<feature type="transmembrane region" description="Helical" evidence="3">
    <location>
        <begin position="262"/>
        <end position="286"/>
    </location>
</feature>
<dbReference type="Proteomes" id="UP000218231">
    <property type="component" value="Unassembled WGS sequence"/>
</dbReference>
<dbReference type="PROSITE" id="PS50190">
    <property type="entry name" value="SEC7"/>
    <property type="match status" value="1"/>
</dbReference>
<dbReference type="EMBL" id="LIAE01010466">
    <property type="protein sequence ID" value="PAV60461.1"/>
    <property type="molecule type" value="Genomic_DNA"/>
</dbReference>
<protein>
    <recommendedName>
        <fullName evidence="4">SEC7 domain-containing protein</fullName>
    </recommendedName>
</protein>
<keyword evidence="3" id="KW-0812">Transmembrane</keyword>
<dbReference type="InterPro" id="IPR028054">
    <property type="entry name" value="DUF4481"/>
</dbReference>
<dbReference type="PANTHER" id="PTHR31193">
    <property type="entry name" value="TRANSMEMBRANE PROTEIN C9ORF91"/>
    <property type="match status" value="1"/>
</dbReference>
<feature type="region of interest" description="Disordered" evidence="2">
    <location>
        <begin position="1"/>
        <end position="33"/>
    </location>
</feature>
<dbReference type="Pfam" id="PF01369">
    <property type="entry name" value="Sec7"/>
    <property type="match status" value="1"/>
</dbReference>
<evidence type="ECO:0000259" key="4">
    <source>
        <dbReference type="PROSITE" id="PS50190"/>
    </source>
</evidence>
<keyword evidence="3" id="KW-0472">Membrane</keyword>
<feature type="region of interest" description="Disordered" evidence="2">
    <location>
        <begin position="59"/>
        <end position="94"/>
    </location>
</feature>
<keyword evidence="3" id="KW-1133">Transmembrane helix</keyword>
<dbReference type="Pfam" id="PF14800">
    <property type="entry name" value="DUF4481"/>
    <property type="match status" value="1"/>
</dbReference>
<evidence type="ECO:0000313" key="5">
    <source>
        <dbReference type="EMBL" id="PAV60462.1"/>
    </source>
</evidence>
<reference evidence="5 6" key="1">
    <citation type="journal article" date="2017" name="Curr. Biol.">
        <title>Genome architecture and evolution of a unichromosomal asexual nematode.</title>
        <authorList>
            <person name="Fradin H."/>
            <person name="Zegar C."/>
            <person name="Gutwein M."/>
            <person name="Lucas J."/>
            <person name="Kovtun M."/>
            <person name="Corcoran D."/>
            <person name="Baugh L.R."/>
            <person name="Kiontke K."/>
            <person name="Gunsalus K."/>
            <person name="Fitch D.H."/>
            <person name="Piano F."/>
        </authorList>
    </citation>
    <scope>NUCLEOTIDE SEQUENCE [LARGE SCALE GENOMIC DNA]</scope>
    <source>
        <strain evidence="5">PF1309</strain>
    </source>
</reference>
<dbReference type="GO" id="GO:0005085">
    <property type="term" value="F:guanyl-nucleotide exchange factor activity"/>
    <property type="evidence" value="ECO:0007669"/>
    <property type="project" value="InterPro"/>
</dbReference>
<dbReference type="PANTHER" id="PTHR31193:SF1">
    <property type="entry name" value="TRANSMEMBRANE PROTEIN 268"/>
    <property type="match status" value="1"/>
</dbReference>
<feature type="compositionally biased region" description="Polar residues" evidence="2">
    <location>
        <begin position="59"/>
        <end position="75"/>
    </location>
</feature>
<gene>
    <name evidence="5" type="ORF">WR25_10588</name>
</gene>
<feature type="domain" description="SEC7" evidence="4">
    <location>
        <begin position="535"/>
        <end position="699"/>
    </location>
</feature>
<dbReference type="InterPro" id="IPR000904">
    <property type="entry name" value="Sec7_dom"/>
</dbReference>
<dbReference type="EMBL" id="LIAE01010466">
    <property type="protein sequence ID" value="PAV60462.1"/>
    <property type="molecule type" value="Genomic_DNA"/>
</dbReference>
<feature type="compositionally biased region" description="Basic and acidic residues" evidence="2">
    <location>
        <begin position="1"/>
        <end position="11"/>
    </location>
</feature>
<accession>A0A2A2JG09</accession>
<dbReference type="AlphaFoldDB" id="A0A2A2JG09"/>
<sequence length="757" mass="84625">MTDPLSEKIDENGSEPTGRWVGFDEIPMETPTPMTSIALDDAQTLSSSDSAYYSNQAVNLSPQGRANRSNGNVNKDGSLDIDSGRDSVATEERFEVDEHDRHVITPLPTQEMIADPARLPAGSIFMDSSSFSNQPQSLSDSKSGSASYPGVEEVDVSYLRGEKKIGGGLTISNGKILASIFPENTHCAWIIPPKYDAYSMPAILAAEGLKVPGEDFVTAMELIVNDYRFRSYATIYSRLVAGWLVLALIIMLAVLFSQSQGGWPIMIFCIIWCLALFVGFLVCAILRRQIRIGLRHCIYSANKVLLKHNVLCGIEDRGQLSCHKVVIHLMYFQVAGCMTDIERLIRIEASGGAVVFGANSQTHNAPAKDLSMKEVEDAARHLVLKYSQGYVKGTVKHRLIFPSRPTQGVSDYAPKHCGQQMCICQFIDEVLSPNADLSPDNRSKSATQPTEPGIASKFDPLMIGSSKAMGGPANAANGSGFNREDNGFRTLELSEREKEELRIMRKRKMQLISEIEQVRNEVREVDSQLESLCYLDEGSRSRSKVLSNGRKKFNQDAWRGIDYLIDKSLLARDARTIAQWMFQGDGLSKNSIGEVLGGNEPFALQILEEFVHCHDFSQMSIVDALRRFLWSFRLPGESQKIDRIMERFAQQFVQTNPGVFPNADVCHTIAYSCIMLNTLLHNPNVKDRPTFERYQLMNKARIDFFLSFSIKLFRNCLTTSLSPYSCSRIVTTQFAPNRSRFLKMKPVSFLDLILKKQ</sequence>
<feature type="coiled-coil region" evidence="1">
    <location>
        <begin position="494"/>
        <end position="528"/>
    </location>
</feature>
<dbReference type="Gene3D" id="1.10.1000.11">
    <property type="entry name" value="Arf Nucleotide-binding Site Opener,domain 2"/>
    <property type="match status" value="1"/>
</dbReference>
<keyword evidence="1" id="KW-0175">Coiled coil</keyword>
<dbReference type="SMART" id="SM00222">
    <property type="entry name" value="Sec7"/>
    <property type="match status" value="1"/>
</dbReference>
<feature type="transmembrane region" description="Helical" evidence="3">
    <location>
        <begin position="235"/>
        <end position="256"/>
    </location>
</feature>
<dbReference type="OrthoDB" id="430364at2759"/>
<dbReference type="GO" id="GO:0032012">
    <property type="term" value="P:regulation of ARF protein signal transduction"/>
    <property type="evidence" value="ECO:0007669"/>
    <property type="project" value="InterPro"/>
</dbReference>
<dbReference type="InterPro" id="IPR023394">
    <property type="entry name" value="Sec7_C_sf"/>
</dbReference>
<feature type="region of interest" description="Disordered" evidence="2">
    <location>
        <begin position="435"/>
        <end position="456"/>
    </location>
</feature>
<dbReference type="CDD" id="cd00171">
    <property type="entry name" value="Sec7"/>
    <property type="match status" value="1"/>
</dbReference>
<evidence type="ECO:0000313" key="6">
    <source>
        <dbReference type="Proteomes" id="UP000218231"/>
    </source>
</evidence>